<dbReference type="Pfam" id="PF16861">
    <property type="entry name" value="Carbam_trans_C"/>
    <property type="match status" value="1"/>
</dbReference>
<dbReference type="SUPFAM" id="SSF53335">
    <property type="entry name" value="S-adenosyl-L-methionine-dependent methyltransferases"/>
    <property type="match status" value="1"/>
</dbReference>
<dbReference type="EC" id="2.1.3.-" evidence="5"/>
<evidence type="ECO:0000259" key="2">
    <source>
        <dbReference type="Pfam" id="PF02543"/>
    </source>
</evidence>
<dbReference type="InterPro" id="IPR002052">
    <property type="entry name" value="DNA_methylase_N6_adenine_CS"/>
</dbReference>
<dbReference type="InterPro" id="IPR029063">
    <property type="entry name" value="SAM-dependent_MTases_sf"/>
</dbReference>
<protein>
    <submittedName>
        <fullName evidence="5">Carbamoyltransferase</fullName>
        <ecNumber evidence="5">2.1.3.-</ecNumber>
    </submittedName>
</protein>
<name>A0A0P7ZU96_9CYAN</name>
<evidence type="ECO:0000256" key="1">
    <source>
        <dbReference type="ARBA" id="ARBA00006129"/>
    </source>
</evidence>
<proteinExistence type="inferred from homology"/>
<dbReference type="InterPro" id="IPR043129">
    <property type="entry name" value="ATPase_NBD"/>
</dbReference>
<evidence type="ECO:0000259" key="3">
    <source>
        <dbReference type="Pfam" id="PF05175"/>
    </source>
</evidence>
<gene>
    <name evidence="5" type="ORF">HLUCCA11_17055</name>
</gene>
<dbReference type="InterPro" id="IPR051338">
    <property type="entry name" value="NodU/CmcH_Carbamoyltrnsfr"/>
</dbReference>
<feature type="domain" description="Methyltransferase small" evidence="3">
    <location>
        <begin position="906"/>
        <end position="1025"/>
    </location>
</feature>
<dbReference type="Pfam" id="PF05175">
    <property type="entry name" value="MTS"/>
    <property type="match status" value="1"/>
</dbReference>
<dbReference type="Pfam" id="PF02543">
    <property type="entry name" value="Carbam_trans_N"/>
    <property type="match status" value="1"/>
</dbReference>
<dbReference type="Gene3D" id="3.30.420.40">
    <property type="match status" value="2"/>
</dbReference>
<feature type="domain" description="Carbamoyltransferase" evidence="2">
    <location>
        <begin position="111"/>
        <end position="334"/>
    </location>
</feature>
<dbReference type="GO" id="GO:0003676">
    <property type="term" value="F:nucleic acid binding"/>
    <property type="evidence" value="ECO:0007669"/>
    <property type="project" value="InterPro"/>
</dbReference>
<dbReference type="Proteomes" id="UP000050465">
    <property type="component" value="Unassembled WGS sequence"/>
</dbReference>
<dbReference type="Gene3D" id="3.90.870.20">
    <property type="entry name" value="Carbamoyltransferase, C-terminal domain"/>
    <property type="match status" value="1"/>
</dbReference>
<dbReference type="CDD" id="cd02440">
    <property type="entry name" value="AdoMet_MTases"/>
    <property type="match status" value="1"/>
</dbReference>
<dbReference type="PROSITE" id="PS00092">
    <property type="entry name" value="N6_MTASE"/>
    <property type="match status" value="1"/>
</dbReference>
<dbReference type="CDD" id="cd24098">
    <property type="entry name" value="ASKHA_NBD_TobZ_N"/>
    <property type="match status" value="1"/>
</dbReference>
<keyword evidence="5" id="KW-0808">Transferase</keyword>
<comment type="similarity">
    <text evidence="1">Belongs to the NodU/CmcH family.</text>
</comment>
<dbReference type="PATRIC" id="fig|1666911.3.peg.1179"/>
<accession>A0A0P7ZU96</accession>
<feature type="domain" description="Carbamoyltransferase C-terminal" evidence="4">
    <location>
        <begin position="390"/>
        <end position="560"/>
    </location>
</feature>
<sequence length="1282" mass="144656">MNVNSCYHLGLNLGHERSAVIVRDGRIEVAIEQERLDRNKFSLGYLLQSPGQPERIQIPLEAIRYCLDTCKLNFSDLATITANMPGEDQAPDILKRSLPPEVCDRIHRIPSHHLAHAYSAYAPSGFDEALVWVADASGSTHNHRTESYSLFLGQRSKLTNLHTETVEAHLSGISTLGFLYEYITKEAGFVTQVSDLIKHAEAGKLMGLAPFGGPQPQWHQWIYTRPDSYSLDISPYDIFLEVEAIKKTYDSAAGKPYLRSHIVDLAYKVQQELEQAVFHIVRLALERTGVKRLCIAGGIGLNSVVNYKLFQELNLDDIFVFPAAGDSGIAAGCAYWAYHNIEGGDRRHPLRKADLGRSYADAEIKAAIAQFSDQVQATQLSEAEILDQTATVLSQGSVVARYEGGSEFGPRALGQRSIIGDPTFLKMRDIINARVKFREAFRPFAPVIPLEAMAEVFDQEVAAPFMLLVANIKPEFRSQIPSVTHIDGTGRVQSVTAEDNPFFHQLCHSLVTKRSGPPVLLNTSFNVAGQPIVETPWEAIATFLNTDIDFLALGNYWIAKQHVPVLDYESHLSKVKLSPLPKGLGAEAPAVTELMRSLDQAMFFKGEGHCPWSPEEVKQLADKIAHTKETSRLFPDHPYPGVLKTRLSDDVVLLLNPQFQSTLVNLNQSQSASHYSPEQIKLLMAHLQDDPSELDGVRLEMRLTHREFHPHVQWASHELAQYHLAPSSLVPQSQKPDSPLNHRFTTTFEGFQSPTFSARQSLARLYAILKSVSYNKTTICDRLNIQSLQQIQPTHLYYYHRHFLAADPLSDLIRLFQLRVALPAARIIQILGEQLFQILCQMGLFIPRQEEYKALWASRIDLFDVEGLYIATDHRYMLLAEDKAPSESPVMYIGMDSMGLVYSAPQYNSDHLLDLCCGSGIQGLYASRYARSVIGVDINPRAIRFSRFNAQLNGIDNIEFRQGNLYETVTQERFNTILANPPFVPSPNRELKFRDGGANGEEILKTIIQGSAQYLHPQGRVHIVTDLVDIDTYAQKLNDWGQGETTEQLVLGTADRNDILFSVPHSHAAFGQSYEQYCLELDQWLQNFHDAHLTAVNFGYIFIQHNPSATQSTYCYRTIHNPEAPIHTEVEDHFQQRQRLYDPKDLKLRLHQDISIRTEWHQGQSQVELFSETNSYFTTYPISEQVFSMLQDILEMQPYWKGYVNLTNQYCIQELILKGILELYPISSSQPRTTQFTQGLSFSRSFPIVSSVEQEEPTPSKKSLTIGELQTKTTPTCLSSYL</sequence>
<dbReference type="PANTHER" id="PTHR34847">
    <property type="entry name" value="NODULATION PROTEIN U"/>
    <property type="match status" value="1"/>
</dbReference>
<dbReference type="Gene3D" id="3.40.50.150">
    <property type="entry name" value="Vaccinia Virus protein VP39"/>
    <property type="match status" value="1"/>
</dbReference>
<dbReference type="GO" id="GO:0008170">
    <property type="term" value="F:N-methyltransferase activity"/>
    <property type="evidence" value="ECO:0007669"/>
    <property type="project" value="UniProtKB-ARBA"/>
</dbReference>
<dbReference type="InterPro" id="IPR003696">
    <property type="entry name" value="Carbtransf_dom"/>
</dbReference>
<dbReference type="InterPro" id="IPR007848">
    <property type="entry name" value="Small_mtfrase_dom"/>
</dbReference>
<dbReference type="STRING" id="1666911.HLUCCA11_17055"/>
<dbReference type="GO" id="GO:0008757">
    <property type="term" value="F:S-adenosylmethionine-dependent methyltransferase activity"/>
    <property type="evidence" value="ECO:0007669"/>
    <property type="project" value="UniProtKB-ARBA"/>
</dbReference>
<dbReference type="EMBL" id="LJZR01000026">
    <property type="protein sequence ID" value="KPQ33863.1"/>
    <property type="molecule type" value="Genomic_DNA"/>
</dbReference>
<dbReference type="SUPFAM" id="SSF53067">
    <property type="entry name" value="Actin-like ATPase domain"/>
    <property type="match status" value="1"/>
</dbReference>
<comment type="caution">
    <text evidence="5">The sequence shown here is derived from an EMBL/GenBank/DDBJ whole genome shotgun (WGS) entry which is preliminary data.</text>
</comment>
<organism evidence="5 6">
    <name type="scientific">Phormidesmis priestleyi Ana</name>
    <dbReference type="NCBI Taxonomy" id="1666911"/>
    <lineage>
        <taxon>Bacteria</taxon>
        <taxon>Bacillati</taxon>
        <taxon>Cyanobacteriota</taxon>
        <taxon>Cyanophyceae</taxon>
        <taxon>Leptolyngbyales</taxon>
        <taxon>Leptolyngbyaceae</taxon>
        <taxon>Phormidesmis</taxon>
    </lineage>
</organism>
<dbReference type="InterPro" id="IPR031730">
    <property type="entry name" value="Carbam_trans_C"/>
</dbReference>
<reference evidence="5 6" key="1">
    <citation type="submission" date="2015-09" db="EMBL/GenBank/DDBJ databases">
        <title>Identification and resolution of microdiversity through metagenomic sequencing of parallel consortia.</title>
        <authorList>
            <person name="Nelson W.C."/>
            <person name="Romine M.F."/>
            <person name="Lindemann S.R."/>
        </authorList>
    </citation>
    <scope>NUCLEOTIDE SEQUENCE [LARGE SCALE GENOMIC DNA]</scope>
    <source>
        <strain evidence="5">Ana</strain>
    </source>
</reference>
<evidence type="ECO:0000313" key="5">
    <source>
        <dbReference type="EMBL" id="KPQ33863.1"/>
    </source>
</evidence>
<evidence type="ECO:0000259" key="4">
    <source>
        <dbReference type="Pfam" id="PF16861"/>
    </source>
</evidence>
<dbReference type="GO" id="GO:0032259">
    <property type="term" value="P:methylation"/>
    <property type="evidence" value="ECO:0007669"/>
    <property type="project" value="InterPro"/>
</dbReference>
<dbReference type="PANTHER" id="PTHR34847:SF1">
    <property type="entry name" value="NODULATION PROTEIN U"/>
    <property type="match status" value="1"/>
</dbReference>
<dbReference type="InterPro" id="IPR038152">
    <property type="entry name" value="Carbam_trans_C_sf"/>
</dbReference>
<evidence type="ECO:0000313" key="6">
    <source>
        <dbReference type="Proteomes" id="UP000050465"/>
    </source>
</evidence>